<keyword evidence="2" id="KW-0732">Signal</keyword>
<evidence type="ECO:0000313" key="5">
    <source>
        <dbReference type="EMBL" id="MBD8506152.1"/>
    </source>
</evidence>
<evidence type="ECO:0000256" key="1">
    <source>
        <dbReference type="ARBA" id="ARBA00010830"/>
    </source>
</evidence>
<dbReference type="InterPro" id="IPR051933">
    <property type="entry name" value="Resuscitation_pf_RpfB"/>
</dbReference>
<organism evidence="5 6">
    <name type="scientific">Lolliginicoccus lacisalsi</name>
    <dbReference type="NCBI Taxonomy" id="2742202"/>
    <lineage>
        <taxon>Bacteria</taxon>
        <taxon>Bacillati</taxon>
        <taxon>Actinomycetota</taxon>
        <taxon>Actinomycetes</taxon>
        <taxon>Mycobacteriales</taxon>
        <taxon>Hoyosellaceae</taxon>
        <taxon>Lolliginicoccus</taxon>
    </lineage>
</organism>
<keyword evidence="3" id="KW-0378">Hydrolase</keyword>
<dbReference type="PANTHER" id="PTHR39160">
    <property type="entry name" value="CELL WALL-BINDING PROTEIN YOCH"/>
    <property type="match status" value="1"/>
</dbReference>
<dbReference type="Pfam" id="PF07501">
    <property type="entry name" value="G5"/>
    <property type="match status" value="1"/>
</dbReference>
<evidence type="ECO:0000256" key="3">
    <source>
        <dbReference type="ARBA" id="ARBA00022801"/>
    </source>
</evidence>
<gene>
    <name evidence="5" type="ORF">HT102_06615</name>
</gene>
<dbReference type="PANTHER" id="PTHR39160:SF4">
    <property type="entry name" value="RESUSCITATION-PROMOTING FACTOR RPFB"/>
    <property type="match status" value="1"/>
</dbReference>
<dbReference type="Pfam" id="PF03990">
    <property type="entry name" value="DUF348"/>
    <property type="match status" value="3"/>
</dbReference>
<dbReference type="InterPro" id="IPR010618">
    <property type="entry name" value="RPF"/>
</dbReference>
<reference evidence="5" key="1">
    <citation type="submission" date="2020-09" db="EMBL/GenBank/DDBJ databases">
        <title>Hoyosella lacisalsi sp. nov., a halotolerant actinobacterium isolated from soil of Lake Gudzhirganskoe.</title>
        <authorList>
            <person name="Yang Q."/>
            <person name="Guo P.Y."/>
            <person name="Liu S.W."/>
            <person name="Li F.N."/>
            <person name="Sun C.H."/>
        </authorList>
    </citation>
    <scope>NUCLEOTIDE SEQUENCE</scope>
    <source>
        <strain evidence="5">G463</strain>
    </source>
</reference>
<dbReference type="PROSITE" id="PS51109">
    <property type="entry name" value="G5"/>
    <property type="match status" value="1"/>
</dbReference>
<evidence type="ECO:0000256" key="2">
    <source>
        <dbReference type="ARBA" id="ARBA00022729"/>
    </source>
</evidence>
<evidence type="ECO:0000313" key="6">
    <source>
        <dbReference type="Proteomes" id="UP000642993"/>
    </source>
</evidence>
<feature type="domain" description="G5" evidence="4">
    <location>
        <begin position="172"/>
        <end position="252"/>
    </location>
</feature>
<dbReference type="SUPFAM" id="SSF53955">
    <property type="entry name" value="Lysozyme-like"/>
    <property type="match status" value="1"/>
</dbReference>
<evidence type="ECO:0000259" key="4">
    <source>
        <dbReference type="PROSITE" id="PS51109"/>
    </source>
</evidence>
<dbReference type="SMART" id="SM01208">
    <property type="entry name" value="G5"/>
    <property type="match status" value="1"/>
</dbReference>
<dbReference type="Gene3D" id="2.20.230.10">
    <property type="entry name" value="Resuscitation-promoting factor rpfb"/>
    <property type="match status" value="1"/>
</dbReference>
<dbReference type="Proteomes" id="UP000642993">
    <property type="component" value="Unassembled WGS sequence"/>
</dbReference>
<comment type="similarity">
    <text evidence="1">Belongs to the transglycosylase family. Rpf subfamily.</text>
</comment>
<dbReference type="CDD" id="cd13925">
    <property type="entry name" value="RPF"/>
    <property type="match status" value="1"/>
</dbReference>
<dbReference type="InterPro" id="IPR023346">
    <property type="entry name" value="Lysozyme-like_dom_sf"/>
</dbReference>
<keyword evidence="6" id="KW-1185">Reference proteome</keyword>
<dbReference type="AlphaFoldDB" id="A0A927PM81"/>
<accession>A0A927PM81</accession>
<dbReference type="GO" id="GO:0016787">
    <property type="term" value="F:hydrolase activity"/>
    <property type="evidence" value="ECO:0007669"/>
    <property type="project" value="UniProtKB-KW"/>
</dbReference>
<dbReference type="Pfam" id="PF06737">
    <property type="entry name" value="Transglycosylas"/>
    <property type="match status" value="1"/>
</dbReference>
<comment type="caution">
    <text evidence="5">The sequence shown here is derived from an EMBL/GenBank/DDBJ whole genome shotgun (WGS) entry which is preliminary data.</text>
</comment>
<dbReference type="InterPro" id="IPR011098">
    <property type="entry name" value="G5_dom"/>
</dbReference>
<dbReference type="EMBL" id="JACYWE010000003">
    <property type="protein sequence ID" value="MBD8506152.1"/>
    <property type="molecule type" value="Genomic_DNA"/>
</dbReference>
<protein>
    <submittedName>
        <fullName evidence="5">Transglycosylase family protein</fullName>
    </submittedName>
</protein>
<dbReference type="InterPro" id="IPR007137">
    <property type="entry name" value="DUF348"/>
</dbReference>
<dbReference type="Gene3D" id="1.10.530.10">
    <property type="match status" value="1"/>
</dbReference>
<name>A0A927PM81_9ACTN</name>
<sequence length="342" mass="36160">MAVQKDVTIEVDGETTTVSTFSGDVEGALSAAGFDLTEHDIVVPAPSTDIESGATITLQKAKLLTLNIDGEIREVWTTAQTVEEALAQLGLANREVSVSASRSARLPIDGLELAVTTPKPVTITDGANTFDHVTTGMAVEDVLAEVGAPLDGFDAVTPPQRTVVTEGMEITVDRLRLVRETIEEDVAPTEEIIEDPSMIEGESRIEVAGTPGRATNTYMVVHNSDGESGRTRVATDISAEAQPTVVRKGTKPRPAAPAGSNGGTWDALAQCESNGNWSINTGNGYYGGLQFNQGTWEAHGGTQYAPRADLATREQQIATAEKVRATQGWGAWPACTSKLGLR</sequence>
<proteinExistence type="inferred from homology"/>